<dbReference type="EMBL" id="KN839870">
    <property type="protein sequence ID" value="KIJ60647.1"/>
    <property type="molecule type" value="Genomic_DNA"/>
</dbReference>
<gene>
    <name evidence="2" type="ORF">HYDPIDRAFT_116946</name>
</gene>
<evidence type="ECO:0000313" key="3">
    <source>
        <dbReference type="Proteomes" id="UP000053820"/>
    </source>
</evidence>
<feature type="compositionally biased region" description="Polar residues" evidence="1">
    <location>
        <begin position="328"/>
        <end position="339"/>
    </location>
</feature>
<feature type="compositionally biased region" description="Basic and acidic residues" evidence="1">
    <location>
        <begin position="136"/>
        <end position="182"/>
    </location>
</feature>
<feature type="compositionally biased region" description="Low complexity" evidence="1">
    <location>
        <begin position="372"/>
        <end position="382"/>
    </location>
</feature>
<keyword evidence="3" id="KW-1185">Reference proteome</keyword>
<name>A0A0C9WBB0_9AGAM</name>
<sequence>MSNLPPKPEFARAPKVWPEPGEDRRSGGRLTPDRHSHLRDDRDPRDRERGHRGRYPPRSPPRSMDTYIAGSRDTYQVRDYRGYEDTRPRDDHRRDWDREREWERERGYDRRQPGRSDDAWVARKDYGADRGSASRRGYDGPHPQESDWRSRDDYRRDRDWGRGRERDYSYEERRDRGLDRPHATPSYRGAPPSPRRDYYPRPRSPTQQPQSSYAPRGRRSSSPRSIGSRTRRSSPRARVKAEVAEHRSPWQERKSPSSPRKSGRYSHSASPRRRSPSMASPAQPHLKLESPVVEASEHRDPEEPSSHMDDGLDVTSPEPAKVEDQDEPASNSAIPSTSPIKHEPSEEPPLTGHSKGKDRSDDRDEEENVKMRSPSPQQVPRSPLERKQPPHPQHGAEATSSAPTEPPKPAVIQPYLPVIPKHEPKPKFSAAYEVEFARLEAHRAHAAAECRRSSKASRRALHELDMATLDLRAAQQRRELAESHRKKAHHGQLGIDAETA</sequence>
<feature type="compositionally biased region" description="Basic residues" evidence="1">
    <location>
        <begin position="229"/>
        <end position="238"/>
    </location>
</feature>
<evidence type="ECO:0000313" key="2">
    <source>
        <dbReference type="EMBL" id="KIJ60647.1"/>
    </source>
</evidence>
<accession>A0A0C9WBB0</accession>
<dbReference type="OrthoDB" id="3269397at2759"/>
<protein>
    <submittedName>
        <fullName evidence="2">Uncharacterized protein</fullName>
    </submittedName>
</protein>
<feature type="compositionally biased region" description="Basic and acidic residues" evidence="1">
    <location>
        <begin position="295"/>
        <end position="310"/>
    </location>
</feature>
<feature type="compositionally biased region" description="Basic and acidic residues" evidence="1">
    <location>
        <begin position="75"/>
        <end position="128"/>
    </location>
</feature>
<feature type="compositionally biased region" description="Basic and acidic residues" evidence="1">
    <location>
        <begin position="239"/>
        <end position="255"/>
    </location>
</feature>
<dbReference type="AlphaFoldDB" id="A0A0C9WBB0"/>
<proteinExistence type="predicted"/>
<feature type="compositionally biased region" description="Basic and acidic residues" evidence="1">
    <location>
        <begin position="21"/>
        <end position="49"/>
    </location>
</feature>
<feature type="region of interest" description="Disordered" evidence="1">
    <location>
        <begin position="1"/>
        <end position="414"/>
    </location>
</feature>
<evidence type="ECO:0000256" key="1">
    <source>
        <dbReference type="SAM" id="MobiDB-lite"/>
    </source>
</evidence>
<reference evidence="2 3" key="1">
    <citation type="submission" date="2014-04" db="EMBL/GenBank/DDBJ databases">
        <title>Evolutionary Origins and Diversification of the Mycorrhizal Mutualists.</title>
        <authorList>
            <consortium name="DOE Joint Genome Institute"/>
            <consortium name="Mycorrhizal Genomics Consortium"/>
            <person name="Kohler A."/>
            <person name="Kuo A."/>
            <person name="Nagy L.G."/>
            <person name="Floudas D."/>
            <person name="Copeland A."/>
            <person name="Barry K.W."/>
            <person name="Cichocki N."/>
            <person name="Veneault-Fourrey C."/>
            <person name="LaButti K."/>
            <person name="Lindquist E.A."/>
            <person name="Lipzen A."/>
            <person name="Lundell T."/>
            <person name="Morin E."/>
            <person name="Murat C."/>
            <person name="Riley R."/>
            <person name="Ohm R."/>
            <person name="Sun H."/>
            <person name="Tunlid A."/>
            <person name="Henrissat B."/>
            <person name="Grigoriev I.V."/>
            <person name="Hibbett D.S."/>
            <person name="Martin F."/>
        </authorList>
    </citation>
    <scope>NUCLEOTIDE SEQUENCE [LARGE SCALE GENOMIC DNA]</scope>
    <source>
        <strain evidence="2 3">MD-312</strain>
    </source>
</reference>
<feature type="region of interest" description="Disordered" evidence="1">
    <location>
        <begin position="478"/>
        <end position="500"/>
    </location>
</feature>
<dbReference type="Proteomes" id="UP000053820">
    <property type="component" value="Unassembled WGS sequence"/>
</dbReference>
<organism evidence="2 3">
    <name type="scientific">Hydnomerulius pinastri MD-312</name>
    <dbReference type="NCBI Taxonomy" id="994086"/>
    <lineage>
        <taxon>Eukaryota</taxon>
        <taxon>Fungi</taxon>
        <taxon>Dikarya</taxon>
        <taxon>Basidiomycota</taxon>
        <taxon>Agaricomycotina</taxon>
        <taxon>Agaricomycetes</taxon>
        <taxon>Agaricomycetidae</taxon>
        <taxon>Boletales</taxon>
        <taxon>Boletales incertae sedis</taxon>
        <taxon>Leucogyrophana</taxon>
    </lineage>
</organism>
<dbReference type="HOGENOM" id="CLU_524880_0_0_1"/>
<feature type="compositionally biased region" description="Low complexity" evidence="1">
    <location>
        <begin position="204"/>
        <end position="215"/>
    </location>
</feature>